<evidence type="ECO:0000256" key="11">
    <source>
        <dbReference type="ARBA" id="ARBA00029766"/>
    </source>
</evidence>
<evidence type="ECO:0000256" key="1">
    <source>
        <dbReference type="ARBA" id="ARBA00005051"/>
    </source>
</evidence>
<protein>
    <recommendedName>
        <fullName evidence="4">2-amino-4-hydroxy-6-hydroxymethyldihydropteridine pyrophosphokinase</fullName>
        <ecNumber evidence="3">2.7.6.3</ecNumber>
    </recommendedName>
    <alternativeName>
        <fullName evidence="11">6-hydroxymethyl-7,8-dihydropterin pyrophosphokinase</fullName>
    </alternativeName>
    <alternativeName>
        <fullName evidence="12">7,8-dihydro-6-hydroxymethylpterin-pyrophosphokinase</fullName>
    </alternativeName>
</protein>
<accession>A0ABN0W2B5</accession>
<proteinExistence type="inferred from homology"/>
<organism evidence="14 15">
    <name type="scientific">Psychrobacter aestuarii</name>
    <dbReference type="NCBI Taxonomy" id="556327"/>
    <lineage>
        <taxon>Bacteria</taxon>
        <taxon>Pseudomonadati</taxon>
        <taxon>Pseudomonadota</taxon>
        <taxon>Gammaproteobacteria</taxon>
        <taxon>Moraxellales</taxon>
        <taxon>Moraxellaceae</taxon>
        <taxon>Psychrobacter</taxon>
    </lineage>
</organism>
<comment type="similarity">
    <text evidence="2">Belongs to the HPPK family.</text>
</comment>
<evidence type="ECO:0000256" key="9">
    <source>
        <dbReference type="ARBA" id="ARBA00022909"/>
    </source>
</evidence>
<keyword evidence="15" id="KW-1185">Reference proteome</keyword>
<sequence length="177" mass="19555">MTHTTTPVAEAPWVTAYIGLGSNLSNALGTPTEHIQRAVVAFAAHPHIRAVVASSLYQSVPMGPQDQPDFINAALRLETTLSPLTLLDYCQLLEQQAARVRERRWGERSLDVDILLYAEQQIDEPRLTVPHCGLHERNFVLLPLTELGAQALIDGKPLADHPLANDWQGIKRLATEV</sequence>
<dbReference type="PANTHER" id="PTHR43071:SF1">
    <property type="entry name" value="2-AMINO-4-HYDROXY-6-HYDROXYMETHYLDIHYDROPTERIDINE PYROPHOSPHOKINASE"/>
    <property type="match status" value="1"/>
</dbReference>
<dbReference type="EMBL" id="BAAAFR010000008">
    <property type="protein sequence ID" value="GAA0323260.1"/>
    <property type="molecule type" value="Genomic_DNA"/>
</dbReference>
<dbReference type="Proteomes" id="UP001501787">
    <property type="component" value="Unassembled WGS sequence"/>
</dbReference>
<evidence type="ECO:0000256" key="3">
    <source>
        <dbReference type="ARBA" id="ARBA00013253"/>
    </source>
</evidence>
<keyword evidence="8" id="KW-0067">ATP-binding</keyword>
<dbReference type="Pfam" id="PF01288">
    <property type="entry name" value="HPPK"/>
    <property type="match status" value="1"/>
</dbReference>
<evidence type="ECO:0000313" key="15">
    <source>
        <dbReference type="Proteomes" id="UP001501787"/>
    </source>
</evidence>
<evidence type="ECO:0000259" key="13">
    <source>
        <dbReference type="PROSITE" id="PS00794"/>
    </source>
</evidence>
<dbReference type="PANTHER" id="PTHR43071">
    <property type="entry name" value="2-AMINO-4-HYDROXY-6-HYDROXYMETHYLDIHYDROPTERIDINE PYROPHOSPHOKINASE"/>
    <property type="match status" value="1"/>
</dbReference>
<comment type="pathway">
    <text evidence="1">Cofactor biosynthesis; tetrahydrofolate biosynthesis; 2-amino-4-hydroxy-6-hydroxymethyl-7,8-dihydropteridine diphosphate from 7,8-dihydroneopterin triphosphate: step 4/4.</text>
</comment>
<keyword evidence="5" id="KW-0808">Transferase</keyword>
<dbReference type="InterPro" id="IPR000550">
    <property type="entry name" value="Hppk"/>
</dbReference>
<evidence type="ECO:0000256" key="5">
    <source>
        <dbReference type="ARBA" id="ARBA00022679"/>
    </source>
</evidence>
<dbReference type="NCBIfam" id="TIGR01498">
    <property type="entry name" value="folK"/>
    <property type="match status" value="1"/>
</dbReference>
<evidence type="ECO:0000256" key="6">
    <source>
        <dbReference type="ARBA" id="ARBA00022741"/>
    </source>
</evidence>
<dbReference type="RefSeq" id="WP_201504597.1">
    <property type="nucleotide sequence ID" value="NZ_BAAAFR010000008.1"/>
</dbReference>
<name>A0ABN0W2B5_9GAMM</name>
<evidence type="ECO:0000313" key="14">
    <source>
        <dbReference type="EMBL" id="GAA0323260.1"/>
    </source>
</evidence>
<evidence type="ECO:0000256" key="10">
    <source>
        <dbReference type="ARBA" id="ARBA00029409"/>
    </source>
</evidence>
<reference evidence="14 15" key="1">
    <citation type="journal article" date="2019" name="Int. J. Syst. Evol. Microbiol.">
        <title>The Global Catalogue of Microorganisms (GCM) 10K type strain sequencing project: providing services to taxonomists for standard genome sequencing and annotation.</title>
        <authorList>
            <consortium name="The Broad Institute Genomics Platform"/>
            <consortium name="The Broad Institute Genome Sequencing Center for Infectious Disease"/>
            <person name="Wu L."/>
            <person name="Ma J."/>
        </authorList>
    </citation>
    <scope>NUCLEOTIDE SEQUENCE [LARGE SCALE GENOMIC DNA]</scope>
    <source>
        <strain evidence="14 15">JCM 16343</strain>
    </source>
</reference>
<evidence type="ECO:0000256" key="7">
    <source>
        <dbReference type="ARBA" id="ARBA00022777"/>
    </source>
</evidence>
<keyword evidence="6" id="KW-0547">Nucleotide-binding</keyword>
<evidence type="ECO:0000256" key="12">
    <source>
        <dbReference type="ARBA" id="ARBA00033413"/>
    </source>
</evidence>
<keyword evidence="7" id="KW-0418">Kinase</keyword>
<dbReference type="PROSITE" id="PS00794">
    <property type="entry name" value="HPPK"/>
    <property type="match status" value="1"/>
</dbReference>
<dbReference type="SUPFAM" id="SSF55083">
    <property type="entry name" value="6-hydroxymethyl-7,8-dihydropterin pyrophosphokinase, HPPK"/>
    <property type="match status" value="1"/>
</dbReference>
<comment type="caution">
    <text evidence="14">The sequence shown here is derived from an EMBL/GenBank/DDBJ whole genome shotgun (WGS) entry which is preliminary data.</text>
</comment>
<evidence type="ECO:0000256" key="2">
    <source>
        <dbReference type="ARBA" id="ARBA00005810"/>
    </source>
</evidence>
<gene>
    <name evidence="14" type="primary">folK</name>
    <name evidence="14" type="ORF">GCM10009129_21340</name>
</gene>
<evidence type="ECO:0000256" key="8">
    <source>
        <dbReference type="ARBA" id="ARBA00022840"/>
    </source>
</evidence>
<keyword evidence="9" id="KW-0289">Folate biosynthesis</keyword>
<evidence type="ECO:0000256" key="4">
    <source>
        <dbReference type="ARBA" id="ARBA00016218"/>
    </source>
</evidence>
<comment type="function">
    <text evidence="10">Catalyzes the transfer of pyrophosphate from adenosine triphosphate (ATP) to 6-hydroxymethyl-7,8-dihydropterin, an enzymatic step in folate biosynthesis pathway.</text>
</comment>
<dbReference type="CDD" id="cd00483">
    <property type="entry name" value="HPPK"/>
    <property type="match status" value="1"/>
</dbReference>
<feature type="domain" description="7,8-dihydro-6-hydroxymethylpterin-pyrophosphokinase" evidence="13">
    <location>
        <begin position="104"/>
        <end position="115"/>
    </location>
</feature>
<dbReference type="InterPro" id="IPR035907">
    <property type="entry name" value="Hppk_sf"/>
</dbReference>
<dbReference type="Gene3D" id="3.30.70.560">
    <property type="entry name" value="7,8-Dihydro-6-hydroxymethylpterin-pyrophosphokinase HPPK"/>
    <property type="match status" value="1"/>
</dbReference>
<dbReference type="EC" id="2.7.6.3" evidence="3"/>